<dbReference type="InterPro" id="IPR025110">
    <property type="entry name" value="AMP-bd_C"/>
</dbReference>
<dbReference type="GO" id="GO:0004467">
    <property type="term" value="F:long-chain fatty acid-CoA ligase activity"/>
    <property type="evidence" value="ECO:0007669"/>
    <property type="project" value="UniProtKB-EC"/>
</dbReference>
<evidence type="ECO:0000256" key="4">
    <source>
        <dbReference type="ARBA" id="ARBA00023055"/>
    </source>
</evidence>
<dbReference type="GO" id="GO:0005886">
    <property type="term" value="C:plasma membrane"/>
    <property type="evidence" value="ECO:0007669"/>
    <property type="project" value="TreeGrafter"/>
</dbReference>
<reference evidence="13" key="1">
    <citation type="submission" date="2025-08" db="UniProtKB">
        <authorList>
            <consortium name="RefSeq"/>
        </authorList>
    </citation>
    <scope>IDENTIFICATION</scope>
</reference>
<evidence type="ECO:0000256" key="7">
    <source>
        <dbReference type="ARBA" id="ARBA00036527"/>
    </source>
</evidence>
<evidence type="ECO:0000256" key="5">
    <source>
        <dbReference type="ARBA" id="ARBA00023098"/>
    </source>
</evidence>
<dbReference type="InterPro" id="IPR000873">
    <property type="entry name" value="AMP-dep_synth/lig_dom"/>
</dbReference>
<dbReference type="GeneID" id="117348391"/>
<keyword evidence="12" id="KW-1185">Reference proteome</keyword>
<dbReference type="FunFam" id="3.30.300.30:FF:000002">
    <property type="entry name" value="Long-chain fatty acid transport protein 1"/>
    <property type="match status" value="1"/>
</dbReference>
<dbReference type="PANTHER" id="PTHR43107:SF4">
    <property type="entry name" value="LONG-CHAIN FATTY ACID TRANSPORT PROTEIN 2"/>
    <property type="match status" value="1"/>
</dbReference>
<dbReference type="PANTHER" id="PTHR43107">
    <property type="entry name" value="LONG-CHAIN FATTY ACID TRANSPORT PROTEIN"/>
    <property type="match status" value="1"/>
</dbReference>
<dbReference type="PROSITE" id="PS00455">
    <property type="entry name" value="AMP_BINDING"/>
    <property type="match status" value="1"/>
</dbReference>
<keyword evidence="4" id="KW-0813">Transport</keyword>
<dbReference type="Pfam" id="PF13193">
    <property type="entry name" value="AMP-binding_C"/>
    <property type="match status" value="1"/>
</dbReference>
<evidence type="ECO:0000256" key="1">
    <source>
        <dbReference type="ARBA" id="ARBA00006432"/>
    </source>
</evidence>
<keyword evidence="3" id="KW-0276">Fatty acid metabolism</keyword>
<dbReference type="SUPFAM" id="SSF56801">
    <property type="entry name" value="Acetyl-CoA synthetase-like"/>
    <property type="match status" value="1"/>
</dbReference>
<proteinExistence type="inferred from homology"/>
<name>A0A6P8NYX6_GEOSA</name>
<dbReference type="InterPro" id="IPR045851">
    <property type="entry name" value="AMP-bd_C_sf"/>
</dbReference>
<accession>A0A6P8NYX6</accession>
<dbReference type="AlphaFoldDB" id="A0A6P8NYX6"/>
<sequence>MYALLSTALAGLLFLPLLLSSLYPYALQDLGAFVSIFFQARKLRRRERKVPYFTVLDRFLEQARKVPDKPFLLFKDQVLSYAEVDRRSSRAARALQTNGRLKQGDCVALFLGNEPAFVWLWLALAKLGCSVACLNINIRSKSLFHIFKCSGATVLIADPGLDAAVQEILPSLQKENVKIFYLSRESTTNGIESLNDKIEICSDEPIPESFRSDVKAKTPALYIYTSGTTGLPKAAVINHRRLSLASTALTMSGVTSEDIVYTPLPLYHSAALMIGLQGCIEQGATCALRQKFSASQFWDDCRKYNVTVIQYIGEVLRYLCSVPKKLIQYHLIQYDVEKDEPVRDANGHCIKVKKGEPGLLVSKITALSPFSGYAGDQNQTEKKKLRDVFQKGDQYFNSGDLLMIDHDNFIYFHDRVGDTFRWKGENVATTEVADIVGLVEFVQEVNLYGVPVPDHEGRLGMATIRLKEGKEFDGERMYRHVLDYLPNYARPRFIRIQEEIEVTSTFKQRKVTLVKEGFDPAVVRDPMYFLDETELRYVPMTQTIYDAIREKKRKL</sequence>
<dbReference type="InterPro" id="IPR020845">
    <property type="entry name" value="AMP-binding_CS"/>
</dbReference>
<dbReference type="Pfam" id="PF00501">
    <property type="entry name" value="AMP-binding"/>
    <property type="match status" value="1"/>
</dbReference>
<keyword evidence="5" id="KW-0443">Lipid metabolism</keyword>
<protein>
    <recommendedName>
        <fullName evidence="6">long-chain-fatty-acid--CoA ligase</fullName>
        <ecNumber evidence="6">6.2.1.3</ecNumber>
    </recommendedName>
    <alternativeName>
        <fullName evidence="8">Long-chain-fatty-acid--CoA ligase</fullName>
    </alternativeName>
</protein>
<organism evidence="12 13">
    <name type="scientific">Geotrypetes seraphini</name>
    <name type="common">Gaboon caecilian</name>
    <name type="synonym">Caecilia seraphini</name>
    <dbReference type="NCBI Taxonomy" id="260995"/>
    <lineage>
        <taxon>Eukaryota</taxon>
        <taxon>Metazoa</taxon>
        <taxon>Chordata</taxon>
        <taxon>Craniata</taxon>
        <taxon>Vertebrata</taxon>
        <taxon>Euteleostomi</taxon>
        <taxon>Amphibia</taxon>
        <taxon>Gymnophiona</taxon>
        <taxon>Geotrypetes</taxon>
    </lineage>
</organism>
<evidence type="ECO:0000259" key="10">
    <source>
        <dbReference type="Pfam" id="PF00501"/>
    </source>
</evidence>
<evidence type="ECO:0000256" key="6">
    <source>
        <dbReference type="ARBA" id="ARBA00026121"/>
    </source>
</evidence>
<evidence type="ECO:0000256" key="3">
    <source>
        <dbReference type="ARBA" id="ARBA00022832"/>
    </source>
</evidence>
<evidence type="ECO:0000256" key="8">
    <source>
        <dbReference type="ARBA" id="ARBA00041297"/>
    </source>
</evidence>
<dbReference type="GO" id="GO:0005789">
    <property type="term" value="C:endoplasmic reticulum membrane"/>
    <property type="evidence" value="ECO:0007669"/>
    <property type="project" value="TreeGrafter"/>
</dbReference>
<evidence type="ECO:0000259" key="11">
    <source>
        <dbReference type="Pfam" id="PF13193"/>
    </source>
</evidence>
<dbReference type="GO" id="GO:0005324">
    <property type="term" value="F:long-chain fatty acid transmembrane transporter activity"/>
    <property type="evidence" value="ECO:0007669"/>
    <property type="project" value="TreeGrafter"/>
</dbReference>
<comment type="similarity">
    <text evidence="1">Belongs to the ATP-dependent AMP-binding enzyme family.</text>
</comment>
<dbReference type="Gene3D" id="3.30.300.30">
    <property type="match status" value="1"/>
</dbReference>
<comment type="catalytic activity">
    <reaction evidence="7">
        <text>a very long-chain fatty acid + ATP + CoA = a very long-chain fatty acyl-CoA + AMP + diphosphate</text>
        <dbReference type="Rhea" id="RHEA:54536"/>
        <dbReference type="ChEBI" id="CHEBI:30616"/>
        <dbReference type="ChEBI" id="CHEBI:33019"/>
        <dbReference type="ChEBI" id="CHEBI:57287"/>
        <dbReference type="ChEBI" id="CHEBI:58950"/>
        <dbReference type="ChEBI" id="CHEBI:138261"/>
        <dbReference type="ChEBI" id="CHEBI:456215"/>
    </reaction>
    <physiologicalReaction direction="left-to-right" evidence="7">
        <dbReference type="Rhea" id="RHEA:54537"/>
    </physiologicalReaction>
</comment>
<dbReference type="GO" id="GO:0008206">
    <property type="term" value="P:bile acid metabolic process"/>
    <property type="evidence" value="ECO:0007669"/>
    <property type="project" value="TreeGrafter"/>
</dbReference>
<dbReference type="CTD" id="11001"/>
<evidence type="ECO:0000313" key="12">
    <source>
        <dbReference type="Proteomes" id="UP000515159"/>
    </source>
</evidence>
<feature type="domain" description="AMP-dependent synthetase/ligase" evidence="10">
    <location>
        <begin position="60"/>
        <end position="323"/>
    </location>
</feature>
<dbReference type="Proteomes" id="UP000515159">
    <property type="component" value="Chromosome 14"/>
</dbReference>
<evidence type="ECO:0000256" key="9">
    <source>
        <dbReference type="ARBA" id="ARBA00048666"/>
    </source>
</evidence>
<comment type="catalytic activity">
    <reaction evidence="9">
        <text>tetracosanoate + ATP + CoA = tetracosanoyl-CoA + AMP + diphosphate</text>
        <dbReference type="Rhea" id="RHEA:33639"/>
        <dbReference type="ChEBI" id="CHEBI:30616"/>
        <dbReference type="ChEBI" id="CHEBI:31014"/>
        <dbReference type="ChEBI" id="CHEBI:33019"/>
        <dbReference type="ChEBI" id="CHEBI:57287"/>
        <dbReference type="ChEBI" id="CHEBI:65052"/>
        <dbReference type="ChEBI" id="CHEBI:456215"/>
    </reaction>
    <physiologicalReaction direction="left-to-right" evidence="9">
        <dbReference type="Rhea" id="RHEA:33640"/>
    </physiologicalReaction>
</comment>
<dbReference type="Gene3D" id="3.40.50.12780">
    <property type="entry name" value="N-terminal domain of ligase-like"/>
    <property type="match status" value="2"/>
</dbReference>
<evidence type="ECO:0000313" key="13">
    <source>
        <dbReference type="RefSeq" id="XP_033776359.1"/>
    </source>
</evidence>
<keyword evidence="2" id="KW-0436">Ligase</keyword>
<gene>
    <name evidence="13" type="primary">SLC27A2</name>
</gene>
<dbReference type="InterPro" id="IPR042099">
    <property type="entry name" value="ANL_N_sf"/>
</dbReference>
<feature type="domain" description="AMP-binding enzyme C-terminal" evidence="11">
    <location>
        <begin position="431"/>
        <end position="507"/>
    </location>
</feature>
<dbReference type="EC" id="6.2.1.3" evidence="6"/>
<dbReference type="GO" id="GO:0044539">
    <property type="term" value="P:long-chain fatty acid import into cell"/>
    <property type="evidence" value="ECO:0007669"/>
    <property type="project" value="TreeGrafter"/>
</dbReference>
<dbReference type="RefSeq" id="XP_033776359.1">
    <property type="nucleotide sequence ID" value="XM_033920468.1"/>
</dbReference>
<keyword evidence="4" id="KW-0445">Lipid transport</keyword>
<evidence type="ECO:0000256" key="2">
    <source>
        <dbReference type="ARBA" id="ARBA00022598"/>
    </source>
</evidence>